<dbReference type="EMBL" id="JAUEPU010000038">
    <property type="protein sequence ID" value="KAK0489546.1"/>
    <property type="molecule type" value="Genomic_DNA"/>
</dbReference>
<evidence type="ECO:0000313" key="3">
    <source>
        <dbReference type="EMBL" id="KAK0489546.1"/>
    </source>
</evidence>
<evidence type="ECO:0000313" key="4">
    <source>
        <dbReference type="Proteomes" id="UP001175228"/>
    </source>
</evidence>
<sequence length="363" mass="42068">MATIILSCPCFLLVFRNMLHKRFEQEAVLQLSILLHGFLPSTLVSTLSLTGYLSLSIFFSNNEQSYLSHVPGRRRNRDHHHIKFSARPATQNVDELNQPPPYSAKPMEQAFFHDQRPQHTRSKHSLIRQHQRSRATGKFSKRQTTVVHGTPRPRRRLTKPPPDAFVPLPGTRPRQSRPKDWRTDYRPGRPWGWQGGCCWSLCLSLLCSCFRPRNVTLHPLLSCAGRSMYYDLRQSYHSIMFSGNRILDIDISQQLAVDPSVSKMRIFHPLLPWEITVRGVHGHAIRIVDVLRQIDHSLHTNIRRRDIDNAEITPDHRARISLAFGRRLNGQAIQRVDFLEHEYIFAGLEKATGGSWRMKTLRF</sequence>
<feature type="compositionally biased region" description="Basic residues" evidence="1">
    <location>
        <begin position="118"/>
        <end position="141"/>
    </location>
</feature>
<name>A0AA39PTK7_9AGAR</name>
<dbReference type="AlphaFoldDB" id="A0AA39PTK7"/>
<dbReference type="Proteomes" id="UP001175228">
    <property type="component" value="Unassembled WGS sequence"/>
</dbReference>
<organism evidence="3 4">
    <name type="scientific">Armillaria luteobubalina</name>
    <dbReference type="NCBI Taxonomy" id="153913"/>
    <lineage>
        <taxon>Eukaryota</taxon>
        <taxon>Fungi</taxon>
        <taxon>Dikarya</taxon>
        <taxon>Basidiomycota</taxon>
        <taxon>Agaricomycotina</taxon>
        <taxon>Agaricomycetes</taxon>
        <taxon>Agaricomycetidae</taxon>
        <taxon>Agaricales</taxon>
        <taxon>Marasmiineae</taxon>
        <taxon>Physalacriaceae</taxon>
        <taxon>Armillaria</taxon>
    </lineage>
</organism>
<reference evidence="3" key="1">
    <citation type="submission" date="2023-06" db="EMBL/GenBank/DDBJ databases">
        <authorList>
            <consortium name="Lawrence Berkeley National Laboratory"/>
            <person name="Ahrendt S."/>
            <person name="Sahu N."/>
            <person name="Indic B."/>
            <person name="Wong-Bajracharya J."/>
            <person name="Merenyi Z."/>
            <person name="Ke H.-M."/>
            <person name="Monk M."/>
            <person name="Kocsube S."/>
            <person name="Drula E."/>
            <person name="Lipzen A."/>
            <person name="Balint B."/>
            <person name="Henrissat B."/>
            <person name="Andreopoulos B."/>
            <person name="Martin F.M."/>
            <person name="Harder C.B."/>
            <person name="Rigling D."/>
            <person name="Ford K.L."/>
            <person name="Foster G.D."/>
            <person name="Pangilinan J."/>
            <person name="Papanicolaou A."/>
            <person name="Barry K."/>
            <person name="LaButti K."/>
            <person name="Viragh M."/>
            <person name="Koriabine M."/>
            <person name="Yan M."/>
            <person name="Riley R."/>
            <person name="Champramary S."/>
            <person name="Plett K.L."/>
            <person name="Tsai I.J."/>
            <person name="Slot J."/>
            <person name="Sipos G."/>
            <person name="Plett J."/>
            <person name="Nagy L.G."/>
            <person name="Grigoriev I.V."/>
        </authorList>
    </citation>
    <scope>NUCLEOTIDE SEQUENCE</scope>
    <source>
        <strain evidence="3">HWK02</strain>
    </source>
</reference>
<proteinExistence type="predicted"/>
<evidence type="ECO:0000259" key="2">
    <source>
        <dbReference type="Pfam" id="PF20415"/>
    </source>
</evidence>
<protein>
    <recommendedName>
        <fullName evidence="2">DUF6699 domain-containing protein</fullName>
    </recommendedName>
</protein>
<accession>A0AA39PTK7</accession>
<feature type="domain" description="DUF6699" evidence="2">
    <location>
        <begin position="229"/>
        <end position="351"/>
    </location>
</feature>
<gene>
    <name evidence="3" type="ORF">EDD18DRAFT_1189783</name>
</gene>
<keyword evidence="4" id="KW-1185">Reference proteome</keyword>
<dbReference type="Pfam" id="PF20415">
    <property type="entry name" value="DUF6699"/>
    <property type="match status" value="1"/>
</dbReference>
<dbReference type="InterPro" id="IPR046522">
    <property type="entry name" value="DUF6699"/>
</dbReference>
<evidence type="ECO:0000256" key="1">
    <source>
        <dbReference type="SAM" id="MobiDB-lite"/>
    </source>
</evidence>
<comment type="caution">
    <text evidence="3">The sequence shown here is derived from an EMBL/GenBank/DDBJ whole genome shotgun (WGS) entry which is preliminary data.</text>
</comment>
<feature type="region of interest" description="Disordered" evidence="1">
    <location>
        <begin position="115"/>
        <end position="183"/>
    </location>
</feature>